<dbReference type="InterPro" id="IPR050148">
    <property type="entry name" value="Terpene_synthase-like"/>
</dbReference>
<dbReference type="RefSeq" id="XP_025474025.1">
    <property type="nucleotide sequence ID" value="XM_025628456.1"/>
</dbReference>
<dbReference type="Proteomes" id="UP000247647">
    <property type="component" value="Unassembled WGS sequence"/>
</dbReference>
<evidence type="ECO:0000313" key="2">
    <source>
        <dbReference type="EMBL" id="PYH28547.1"/>
    </source>
</evidence>
<accession>A0A318Y516</accession>
<dbReference type="PANTHER" id="PTHR31739">
    <property type="entry name" value="ENT-COPALYL DIPHOSPHATE SYNTHASE, CHLOROPLASTIC"/>
    <property type="match status" value="1"/>
</dbReference>
<dbReference type="GO" id="GO:0010333">
    <property type="term" value="F:terpene synthase activity"/>
    <property type="evidence" value="ECO:0007669"/>
    <property type="project" value="InterPro"/>
</dbReference>
<evidence type="ECO:0000256" key="1">
    <source>
        <dbReference type="ARBA" id="ARBA00006333"/>
    </source>
</evidence>
<organism evidence="2 3">
    <name type="scientific">Aspergillus neoniger (strain CBS 115656)</name>
    <dbReference type="NCBI Taxonomy" id="1448310"/>
    <lineage>
        <taxon>Eukaryota</taxon>
        <taxon>Fungi</taxon>
        <taxon>Dikarya</taxon>
        <taxon>Ascomycota</taxon>
        <taxon>Pezizomycotina</taxon>
        <taxon>Eurotiomycetes</taxon>
        <taxon>Eurotiomycetidae</taxon>
        <taxon>Eurotiales</taxon>
        <taxon>Aspergillaceae</taxon>
        <taxon>Aspergillus</taxon>
        <taxon>Aspergillus subgen. Circumdati</taxon>
    </lineage>
</organism>
<dbReference type="AlphaFoldDB" id="A0A318Y516"/>
<dbReference type="PANTHER" id="PTHR31739:SF25">
    <property type="entry name" value="(E,E)-GERANYLLINALOOL SYNTHASE"/>
    <property type="match status" value="1"/>
</dbReference>
<dbReference type="GO" id="GO:0000287">
    <property type="term" value="F:magnesium ion binding"/>
    <property type="evidence" value="ECO:0007669"/>
    <property type="project" value="TreeGrafter"/>
</dbReference>
<dbReference type="OrthoDB" id="4473280at2759"/>
<dbReference type="InterPro" id="IPR008930">
    <property type="entry name" value="Terpenoid_cyclase/PrenylTrfase"/>
</dbReference>
<keyword evidence="3" id="KW-1185">Reference proteome</keyword>
<dbReference type="GeneID" id="37130912"/>
<comment type="similarity">
    <text evidence="1">Belongs to the terpene synthase family.</text>
</comment>
<dbReference type="Gene3D" id="1.50.10.160">
    <property type="match status" value="1"/>
</dbReference>
<evidence type="ECO:0000313" key="3">
    <source>
        <dbReference type="Proteomes" id="UP000247647"/>
    </source>
</evidence>
<name>A0A318Y516_ASPNB</name>
<gene>
    <name evidence="2" type="ORF">BO87DRAFT_451272</name>
</gene>
<sequence>MDENKCHIHHQVTQIVFMAATAIGTRGTTLLTNQTGGCPGGLGKSYPFNPASEQNGSIKSLLTGLIFWVPIMHSMRPKIPQKSEQQVQVSYHQEATTLLQYLGKDQHPDYGIGAVSGSIYDTAWVSMVKKPVTGRETAWAFIECFKFLSEAQCEDGGWDADAVLFDRIACTLAGLLALKKHLNEEKDHTSRQTLDKKISRATHFLRQALPKLPAAVAYELPIGAELWLPKMLELIEEEGIHLDNAAVLAWILPARDKRISRFPIESLYEKGFTSVAHSLEGLIGYADFNRVSMLKTCGSMMGSPSATAAYLIHSENWDADAEAYIRRALNSPHAGQNGGVPSTYPTTAFESSWDEVVGFEKCVRFLCHAWWESDGFLQDKWNISPYYPVMLTCEGIVDYIHKWDSDAFATSSSTGLDARVPLVVHQALTKLLRTQNADGSWGPRSSLEETSYATLAIKRLLTLPFRGELRDASLTAIEQAESYLRYTYSRGYISIRERLWIDKTLYSIETVSRSYIISATLAPTPNIQASETLGGLFNTPRSVIQKQGNFLRTLPSFSHIPSWVLEASVREGYMIIDELREIDFFSQRAKPSEEYLLYCASCFVASNYKGSYFLSTGYLLMVLRITVATYQLDTFVDHQVINFSSLELDELEDFIQKKLHTGRCLSTGPDATHELNESNGEQHARVKEAKAMFLSFMNFVLTDTTDPVSTYNKWNLRSELRSALLAQIGHIRSSKGLVHEGVDLLHDQTRKTTFFSWLRGPASDNVLYPVILKYMVFHMALSQVQQDDDVFRTPEEQYIVGDFCRHAAAEVRLWNDYGSIERDKAEGV</sequence>
<proteinExistence type="inferred from homology"/>
<dbReference type="EMBL" id="KZ821509">
    <property type="protein sequence ID" value="PYH28547.1"/>
    <property type="molecule type" value="Genomic_DNA"/>
</dbReference>
<dbReference type="GO" id="GO:0016102">
    <property type="term" value="P:diterpenoid biosynthetic process"/>
    <property type="evidence" value="ECO:0007669"/>
    <property type="project" value="TreeGrafter"/>
</dbReference>
<evidence type="ECO:0008006" key="4">
    <source>
        <dbReference type="Google" id="ProtNLM"/>
    </source>
</evidence>
<protein>
    <recommendedName>
        <fullName evidence="4">Ent-kaurene synthase</fullName>
    </recommendedName>
</protein>
<reference evidence="2" key="1">
    <citation type="submission" date="2016-12" db="EMBL/GenBank/DDBJ databases">
        <title>The genomes of Aspergillus section Nigri reveals drivers in fungal speciation.</title>
        <authorList>
            <consortium name="DOE Joint Genome Institute"/>
            <person name="Vesth T.C."/>
            <person name="Nybo J."/>
            <person name="Theobald S."/>
            <person name="Brandl J."/>
            <person name="Frisvad J.C."/>
            <person name="Nielsen K.F."/>
            <person name="Lyhne E.K."/>
            <person name="Kogle M.E."/>
            <person name="Kuo A."/>
            <person name="Riley R."/>
            <person name="Clum A."/>
            <person name="Nolan M."/>
            <person name="Lipzen A."/>
            <person name="Salamov A."/>
            <person name="Henrissat B."/>
            <person name="Wiebenga A."/>
            <person name="De Vries R.P."/>
            <person name="Grigoriev I.V."/>
            <person name="Mortensen U.H."/>
            <person name="Andersen M.R."/>
            <person name="Baker S.E."/>
        </authorList>
    </citation>
    <scope>NUCLEOTIDE SEQUENCE [LARGE SCALE GENOMIC DNA]</scope>
    <source>
        <strain evidence="2">CBS 115656</strain>
    </source>
</reference>
<dbReference type="SUPFAM" id="SSF48239">
    <property type="entry name" value="Terpenoid cyclases/Protein prenyltransferases"/>
    <property type="match status" value="1"/>
</dbReference>
<dbReference type="Gene3D" id="1.50.10.20">
    <property type="match status" value="1"/>
</dbReference>